<dbReference type="Pfam" id="PF01565">
    <property type="entry name" value="FAD_binding_4"/>
    <property type="match status" value="1"/>
</dbReference>
<evidence type="ECO:0000256" key="5">
    <source>
        <dbReference type="HAMAP-Rule" id="MF_02092"/>
    </source>
</evidence>
<dbReference type="Gene3D" id="3.30.70.610">
    <property type="entry name" value="D-lactate dehydrogenase, cap domain, subdomain 1"/>
    <property type="match status" value="2"/>
</dbReference>
<dbReference type="GO" id="GO:0022904">
    <property type="term" value="P:respiratory electron transport chain"/>
    <property type="evidence" value="ECO:0007669"/>
    <property type="project" value="InterPro"/>
</dbReference>
<feature type="region of interest" description="Disordered" evidence="8">
    <location>
        <begin position="1"/>
        <end position="26"/>
    </location>
</feature>
<dbReference type="Proteomes" id="UP000237381">
    <property type="component" value="Unassembled WGS sequence"/>
</dbReference>
<dbReference type="SUPFAM" id="SSF56176">
    <property type="entry name" value="FAD-binding/transporter-associated domain-like"/>
    <property type="match status" value="1"/>
</dbReference>
<dbReference type="GO" id="GO:0031234">
    <property type="term" value="C:extrinsic component of cytoplasmic side of plasma membrane"/>
    <property type="evidence" value="ECO:0007669"/>
    <property type="project" value="UniProtKB-UniRule"/>
</dbReference>
<sequence>MSTVPKRPPSSSASSSTTSSSTRREGGEGWASLVAALQAIAGHRYVLTGDEATRRYRKGFRFGEGKVAAVVRPGSLVEQWKVLQACVAANAIVISQASNTGLTGGSTPDGDDYDRDVVIVSMTRMRTVYVIDEGKQVVCLPGATLDQLEQTLKPLGREPHSVIGSSCIGASVVGGICNNSGGALVRRGPAYTEMTVYAQVNAQGELSLVNHLGIRLGETPEQILARLDRGELPEADIRHDAGAASDRHYAEHVRDVDAATPARYNADPLRLHEASGSAGKVMVFAVRLDTFPIEQGAKVFYIGTNATSELTDVRRYLLGELSSLPIAGEYLHRDAFDIAERYGKDMFLLIQHLGTQRLPGLFALKSRFDAFFERFSFLPAHLTDRVMQAVSHLFPSHLPARLKDYRARYEHHLMLKVSADTADEARDYLKRYFAQASGDFFECTAEEGTKAFLHRFAAAGAAVRYRAVHGDAVEDIVALDIALRRNDRDWFETLPEAVERPIAIKLYYGHFLCHVFHQDYIVRKGNDCLALEHEMWKLLDARGAEYPAEHNVGHLYHAKPALKSFYEQLDPCNCFNPGIGQTSKFAHYRESAQ</sequence>
<dbReference type="SUPFAM" id="SSF55103">
    <property type="entry name" value="FAD-linked oxidases, C-terminal domain"/>
    <property type="match status" value="1"/>
</dbReference>
<organism evidence="10 11">
    <name type="scientific">Paraburkholderia eburnea</name>
    <dbReference type="NCBI Taxonomy" id="1189126"/>
    <lineage>
        <taxon>Bacteria</taxon>
        <taxon>Pseudomonadati</taxon>
        <taxon>Pseudomonadota</taxon>
        <taxon>Betaproteobacteria</taxon>
        <taxon>Burkholderiales</taxon>
        <taxon>Burkholderiaceae</taxon>
        <taxon>Paraburkholderia</taxon>
    </lineage>
</organism>
<comment type="subcellular location">
    <subcellularLocation>
        <location evidence="5">Cell inner membrane</location>
        <topology evidence="5">Peripheral membrane protein</topology>
        <orientation evidence="5">Cytoplasmic side</orientation>
    </subcellularLocation>
</comment>
<dbReference type="HAMAP" id="MF_02092">
    <property type="entry name" value="DLDH_Dld"/>
    <property type="match status" value="1"/>
</dbReference>
<comment type="function">
    <text evidence="5 6">Catalyzes the oxidation of D-lactate to pyruvate.</text>
</comment>
<dbReference type="Gene3D" id="3.30.465.10">
    <property type="match status" value="1"/>
</dbReference>
<evidence type="ECO:0000256" key="4">
    <source>
        <dbReference type="ARBA" id="ARBA00023002"/>
    </source>
</evidence>
<dbReference type="InterPro" id="IPR016164">
    <property type="entry name" value="FAD-linked_Oxase-like_C"/>
</dbReference>
<dbReference type="AlphaFoldDB" id="A0A2S4MJW0"/>
<accession>A0A2S4MJW0</accession>
<keyword evidence="5" id="KW-0997">Cell inner membrane</keyword>
<dbReference type="GO" id="GO:0055085">
    <property type="term" value="P:transmembrane transport"/>
    <property type="evidence" value="ECO:0007669"/>
    <property type="project" value="InterPro"/>
</dbReference>
<dbReference type="InterPro" id="IPR006094">
    <property type="entry name" value="Oxid_FAD_bind_N"/>
</dbReference>
<gene>
    <name evidence="5" type="primary">dld</name>
    <name evidence="10" type="ORF">B0G62_102643</name>
</gene>
<dbReference type="PIRSF" id="PIRSF000101">
    <property type="entry name" value="D-lactate_dh"/>
    <property type="match status" value="1"/>
</dbReference>
<feature type="domain" description="FAD-binding PCMH-type" evidence="9">
    <location>
        <begin position="63"/>
        <end position="237"/>
    </location>
</feature>
<dbReference type="GO" id="GO:0004458">
    <property type="term" value="F:D-lactate dehydrogenase (cytochrome) activity"/>
    <property type="evidence" value="ECO:0007669"/>
    <property type="project" value="UniProtKB-UniRule"/>
</dbReference>
<name>A0A2S4MJW0_9BURK</name>
<dbReference type="PROSITE" id="PS51387">
    <property type="entry name" value="FAD_PCMH"/>
    <property type="match status" value="1"/>
</dbReference>
<feature type="binding site" evidence="5 7">
    <location>
        <position position="283"/>
    </location>
    <ligand>
        <name>FAD</name>
        <dbReference type="ChEBI" id="CHEBI:57692"/>
    </ligand>
</feature>
<evidence type="ECO:0000256" key="3">
    <source>
        <dbReference type="ARBA" id="ARBA00022827"/>
    </source>
</evidence>
<dbReference type="Gene3D" id="3.30.43.10">
    <property type="entry name" value="Uridine Diphospho-n-acetylenolpyruvylglucosamine Reductase, domain 2"/>
    <property type="match status" value="2"/>
</dbReference>
<comment type="caution">
    <text evidence="10">The sequence shown here is derived from an EMBL/GenBank/DDBJ whole genome shotgun (WGS) entry which is preliminary data.</text>
</comment>
<feature type="binding site" evidence="5 7">
    <location>
        <position position="181"/>
    </location>
    <ligand>
        <name>FAD</name>
        <dbReference type="ChEBI" id="CHEBI:57692"/>
    </ligand>
</feature>
<dbReference type="InterPro" id="IPR012256">
    <property type="entry name" value="D_lactate_DH"/>
</dbReference>
<dbReference type="Gene3D" id="3.30.1370.20">
    <property type="entry name" value="D-lactate dehydrogenase, cap domain, subdomain 2"/>
    <property type="match status" value="1"/>
</dbReference>
<evidence type="ECO:0000313" key="11">
    <source>
        <dbReference type="Proteomes" id="UP000237381"/>
    </source>
</evidence>
<evidence type="ECO:0000313" key="10">
    <source>
        <dbReference type="EMBL" id="POR55032.1"/>
    </source>
</evidence>
<dbReference type="GO" id="GO:0071949">
    <property type="term" value="F:FAD binding"/>
    <property type="evidence" value="ECO:0007669"/>
    <property type="project" value="InterPro"/>
</dbReference>
<dbReference type="GO" id="GO:0102029">
    <property type="term" value="F:D-lactate dehydrogenase (quinone) activity"/>
    <property type="evidence" value="ECO:0007669"/>
    <property type="project" value="UniProtKB-EC"/>
</dbReference>
<keyword evidence="5" id="KW-0472">Membrane</keyword>
<dbReference type="PANTHER" id="PTHR43716:SF1">
    <property type="entry name" value="D-2-HYDROXYGLUTARATE DEHYDROGENASE, MITOCHONDRIAL"/>
    <property type="match status" value="1"/>
</dbReference>
<dbReference type="OrthoDB" id="9772552at2"/>
<feature type="binding site" evidence="5 7">
    <location>
        <position position="171"/>
    </location>
    <ligand>
        <name>FAD</name>
        <dbReference type="ChEBI" id="CHEBI:57692"/>
    </ligand>
</feature>
<dbReference type="GO" id="GO:0048038">
    <property type="term" value="F:quinone binding"/>
    <property type="evidence" value="ECO:0007669"/>
    <property type="project" value="UniProtKB-KW"/>
</dbReference>
<dbReference type="Pfam" id="PF09330">
    <property type="entry name" value="Lact-deh-memb"/>
    <property type="match status" value="1"/>
</dbReference>
<feature type="binding site" evidence="5 7">
    <location>
        <begin position="105"/>
        <end position="106"/>
    </location>
    <ligand>
        <name>FAD</name>
        <dbReference type="ChEBI" id="CHEBI:57692"/>
    </ligand>
</feature>
<dbReference type="PANTHER" id="PTHR43716">
    <property type="entry name" value="D-2-HYDROXYGLUTARATE DEHYDROGENASE, MITOCHONDRIAL"/>
    <property type="match status" value="1"/>
</dbReference>
<evidence type="ECO:0000256" key="7">
    <source>
        <dbReference type="PIRSR" id="PIRSR000101-1"/>
    </source>
</evidence>
<evidence type="ECO:0000256" key="2">
    <source>
        <dbReference type="ARBA" id="ARBA00022630"/>
    </source>
</evidence>
<dbReference type="InterPro" id="IPR036318">
    <property type="entry name" value="FAD-bd_PCMH-like_sf"/>
</dbReference>
<dbReference type="RefSeq" id="WP_103703537.1">
    <property type="nucleotide sequence ID" value="NZ_PQGA01000002.1"/>
</dbReference>
<dbReference type="NCBIfam" id="NF008387">
    <property type="entry name" value="PRK11183.1"/>
    <property type="match status" value="1"/>
</dbReference>
<evidence type="ECO:0000259" key="9">
    <source>
        <dbReference type="PROSITE" id="PS51387"/>
    </source>
</evidence>
<keyword evidence="3 5" id="KW-0274">FAD</keyword>
<dbReference type="GO" id="GO:0006089">
    <property type="term" value="P:lactate metabolic process"/>
    <property type="evidence" value="ECO:0007669"/>
    <property type="project" value="UniProtKB-UniRule"/>
</dbReference>
<comment type="similarity">
    <text evidence="5">Belongs to the quinone-dependent D-lactate dehydrogenase family.</text>
</comment>
<dbReference type="InterPro" id="IPR016169">
    <property type="entry name" value="FAD-bd_PCMH_sub2"/>
</dbReference>
<protein>
    <recommendedName>
        <fullName evidence="5">Quinone-dependent D-lactate dehydrogenase</fullName>
        <ecNumber evidence="5">1.1.5.12</ecNumber>
    </recommendedName>
    <alternativeName>
        <fullName evidence="5">D-lactate dehydrogenase</fullName>
        <shortName evidence="5">D-LDH</shortName>
    </alternativeName>
</protein>
<dbReference type="InterPro" id="IPR016166">
    <property type="entry name" value="FAD-bd_PCMH"/>
</dbReference>
<feature type="compositionally biased region" description="Low complexity" evidence="8">
    <location>
        <begin position="10"/>
        <end position="21"/>
    </location>
</feature>
<reference evidence="10 11" key="1">
    <citation type="submission" date="2018-01" db="EMBL/GenBank/DDBJ databases">
        <title>Genomic Encyclopedia of Type Strains, Phase III (KMG-III): the genomes of soil and plant-associated and newly described type strains.</title>
        <authorList>
            <person name="Whitman W."/>
        </authorList>
    </citation>
    <scope>NUCLEOTIDE SEQUENCE [LARGE SCALE GENOMIC DNA]</scope>
    <source>
        <strain evidence="10 11">JCM 18070</strain>
    </source>
</reference>
<feature type="binding site" evidence="7">
    <location>
        <position position="278"/>
    </location>
    <ligand>
        <name>FAD</name>
        <dbReference type="ChEBI" id="CHEBI:57692"/>
    </ligand>
</feature>
<comment type="catalytic activity">
    <reaction evidence="5 6">
        <text>(R)-lactate + a quinone = a quinol + pyruvate</text>
        <dbReference type="Rhea" id="RHEA:51468"/>
        <dbReference type="ChEBI" id="CHEBI:15361"/>
        <dbReference type="ChEBI" id="CHEBI:16004"/>
        <dbReference type="ChEBI" id="CHEBI:24646"/>
        <dbReference type="ChEBI" id="CHEBI:132124"/>
        <dbReference type="EC" id="1.1.5.12"/>
    </reaction>
</comment>
<dbReference type="EC" id="1.1.5.12" evidence="5"/>
<dbReference type="InterPro" id="IPR051264">
    <property type="entry name" value="FAD-oxidored/transferase_4"/>
</dbReference>
<keyword evidence="4 5" id="KW-0560">Oxidoreductase</keyword>
<dbReference type="InterPro" id="IPR016173">
    <property type="entry name" value="D-lactate_DH_C-sub2"/>
</dbReference>
<evidence type="ECO:0000256" key="1">
    <source>
        <dbReference type="ARBA" id="ARBA00001974"/>
    </source>
</evidence>
<dbReference type="InterPro" id="IPR015409">
    <property type="entry name" value="Lactate_DH_C"/>
</dbReference>
<dbReference type="InterPro" id="IPR016167">
    <property type="entry name" value="FAD-bd_PCMH_sub1"/>
</dbReference>
<evidence type="ECO:0000256" key="6">
    <source>
        <dbReference type="PIRNR" id="PIRNR000101"/>
    </source>
</evidence>
<dbReference type="InterPro" id="IPR016172">
    <property type="entry name" value="D-lactate_DH_C-sub1"/>
</dbReference>
<feature type="binding site" evidence="5 7">
    <location>
        <position position="164"/>
    </location>
    <ligand>
        <name>FAD</name>
        <dbReference type="ChEBI" id="CHEBI:57692"/>
    </ligand>
</feature>
<keyword evidence="5" id="KW-1003">Cell membrane</keyword>
<keyword evidence="5 6" id="KW-0874">Quinone</keyword>
<evidence type="ECO:0000256" key="8">
    <source>
        <dbReference type="SAM" id="MobiDB-lite"/>
    </source>
</evidence>
<feature type="binding site" evidence="5 7">
    <location>
        <begin position="97"/>
        <end position="101"/>
    </location>
    <ligand>
        <name>FAD</name>
        <dbReference type="ChEBI" id="CHEBI:57692"/>
    </ligand>
</feature>
<keyword evidence="11" id="KW-1185">Reference proteome</keyword>
<proteinExistence type="inferred from homology"/>
<comment type="cofactor">
    <cofactor evidence="1 5 6 7">
        <name>FAD</name>
        <dbReference type="ChEBI" id="CHEBI:57692"/>
    </cofactor>
</comment>
<dbReference type="EMBL" id="PQGA01000002">
    <property type="protein sequence ID" value="POR55032.1"/>
    <property type="molecule type" value="Genomic_DNA"/>
</dbReference>
<keyword evidence="2 5" id="KW-0285">Flavoprotein</keyword>